<dbReference type="InterPro" id="IPR050358">
    <property type="entry name" value="RSE1/DDB1/CFT1"/>
</dbReference>
<feature type="domain" description="RSE1/DDB1/CPSF1 first beta-propeller" evidence="4">
    <location>
        <begin position="12"/>
        <end position="364"/>
    </location>
</feature>
<dbReference type="InterPro" id="IPR018846">
    <property type="entry name" value="Beta-prop_RSE1/DDB1/CPSF1_1st"/>
</dbReference>
<keyword evidence="2" id="KW-0539">Nucleus</keyword>
<proteinExistence type="predicted"/>
<dbReference type="Pfam" id="PF03178">
    <property type="entry name" value="CPSF_A"/>
    <property type="match status" value="1"/>
</dbReference>
<dbReference type="InterPro" id="IPR011048">
    <property type="entry name" value="Haem_d1_sf"/>
</dbReference>
<evidence type="ECO:0000259" key="4">
    <source>
        <dbReference type="Pfam" id="PF10433"/>
    </source>
</evidence>
<dbReference type="SUPFAM" id="SSF50969">
    <property type="entry name" value="YVTN repeat-like/Quinoprotein amine dehydrogenase"/>
    <property type="match status" value="1"/>
</dbReference>
<reference evidence="6" key="1">
    <citation type="submission" date="2018-03" db="EMBL/GenBank/DDBJ databases">
        <authorList>
            <person name="Guldener U."/>
        </authorList>
    </citation>
    <scope>NUCLEOTIDE SEQUENCE</scope>
</reference>
<name>A0AAE8MU56_9PEZI</name>
<dbReference type="Proteomes" id="UP001187682">
    <property type="component" value="Unassembled WGS sequence"/>
</dbReference>
<evidence type="ECO:0000259" key="3">
    <source>
        <dbReference type="Pfam" id="PF03178"/>
    </source>
</evidence>
<evidence type="ECO:0000256" key="1">
    <source>
        <dbReference type="ARBA" id="ARBA00004123"/>
    </source>
</evidence>
<dbReference type="InterPro" id="IPR015943">
    <property type="entry name" value="WD40/YVTN_repeat-like_dom_sf"/>
</dbReference>
<feature type="domain" description="RSE1/DDB1/CPSF1 C-terminal" evidence="3">
    <location>
        <begin position="809"/>
        <end position="1143"/>
    </location>
</feature>
<dbReference type="SUPFAM" id="SSF51004">
    <property type="entry name" value="C-terminal (heme d1) domain of cytochrome cd1-nitrite reductase"/>
    <property type="match status" value="1"/>
</dbReference>
<evidence type="ECO:0000259" key="5">
    <source>
        <dbReference type="Pfam" id="PF23726"/>
    </source>
</evidence>
<comment type="caution">
    <text evidence="6">The sequence shown here is derived from an EMBL/GenBank/DDBJ whole genome shotgun (WGS) entry which is preliminary data.</text>
</comment>
<evidence type="ECO:0000313" key="6">
    <source>
        <dbReference type="EMBL" id="SPO00076.1"/>
    </source>
</evidence>
<dbReference type="Gene3D" id="2.130.10.10">
    <property type="entry name" value="YVTN repeat-like/Quinoprotein amine dehydrogenase"/>
    <property type="match status" value="3"/>
</dbReference>
<keyword evidence="7" id="KW-1185">Reference proteome</keyword>
<gene>
    <name evidence="6" type="ORF">DNG_02928</name>
</gene>
<comment type="subcellular location">
    <subcellularLocation>
        <location evidence="1">Nucleus</location>
    </subcellularLocation>
</comment>
<evidence type="ECO:0000313" key="7">
    <source>
        <dbReference type="Proteomes" id="UP001187682"/>
    </source>
</evidence>
<sequence>MAYVAPIHRPTSVRHAIRIQFSKGGESSLVLAKSNRIEVWQVEADATTLLHSKAIYGSISLLQRVRPKDSDVDLLFVGTERLEYFTMSWDDARQQLLTVQALPDHSEPHMREAESQSRCVVDPSGRFMALHVWEGVINISRLIGRGESKHLIQFLEQVRLTELFMKSSTFLYSHTGPRIAFLYQTRDDEEDSKLAIYRLTADDRHATAAKFEPKERQLDLVVKDRFARMLIPVPIVEDNTKRHHVRHASTRRAHLGGVLVVGETSVLYVDSEDYTTVESPFSEGNIFVAWEAYDVTRYFLADDFGRLYLLTIVTEGVVVTGIEVSRLGSVVTSRASTLVHMGNGILFIGSHYGDSQLLQVDVEQRTLDFLGVSPAFSSNAPILDFVVMDMGDTSKAGKSGNTFSSGETRLVAGCGALESGSLRGIRSGVGLEDLGILDEFENVRGLFTLKSHGADKVDILLISSVTDTRAFKFDEVGGIEEVTSFQGMKLNCQTLLASNLPDGNLLQITSESATILDAENGIVLSSWSPPKASQEDCLRRTGLITEASANDNWALLSVDGTMLVSLNLRANLKAVSKALSPNTATTKADQISCVHASPALLNVGVVGFWRSVSVTLCDLETLEPLHGEDIPQTEDSASVPRDVVLVQLHPPARSGPTLLVAMDDGNVVTFNVSKEDRSLSGRKSVTLGTRQARLHILPEAGGLSKVFATTEQSSLIHSVDGRIAYSATTAQDAVYVAPFDSEAFPESIVIADSTSLKISQLDSETRTQVNAFPFGKTVRRLAYSPTLKAFVLLCINRTLSAGEEILSTEICLVDESTFEVIGEPHQLDDPTGLEIPECILRATWTDPEDADNFMERFIVGTSITPDPAKGAADSQGRILVFGVDRDRKFQLAESRPLRSVCHCLALIDTSPARPRFQIVAGHSESVVVYDYDEPSHMQGQLRKVAQHRSSTCPQDLSVHGNLIGVADIMKSLTILQFTPRTEDGSPSRLIERARHHQEAWTTALCHVDGDSWLQADAMGQLMVLRENTGAATKQDRQRLELTSCMNFGEQVNRIRPLDVPADPNAIIRPQAFLGTVLGGVYLFGAISSKYIDLLMKFQSRLAEFVETPGNTRFMSWRTPRLRGITGEGPVRFVDGAFLELFLDMSETMQDTVCDGLGPKVEDMRNLVEELRRLH</sequence>
<dbReference type="AlphaFoldDB" id="A0AAE8MU56"/>
<evidence type="ECO:0000256" key="2">
    <source>
        <dbReference type="ARBA" id="ARBA00023242"/>
    </source>
</evidence>
<dbReference type="InterPro" id="IPR011044">
    <property type="entry name" value="Quino_amine_DH_bsu"/>
</dbReference>
<feature type="domain" description="RSE1/DDB1/CPSF1 second beta-propeller" evidence="5">
    <location>
        <begin position="437"/>
        <end position="761"/>
    </location>
</feature>
<dbReference type="Pfam" id="PF10433">
    <property type="entry name" value="Beta-prop_RSE1_1st"/>
    <property type="match status" value="1"/>
</dbReference>
<keyword evidence="6" id="KW-0238">DNA-binding</keyword>
<dbReference type="InterPro" id="IPR004871">
    <property type="entry name" value="RSE1/DDB1/CPSF1_C"/>
</dbReference>
<dbReference type="Pfam" id="PF23726">
    <property type="entry name" value="Beta-prop_RSE1_2nd"/>
    <property type="match status" value="1"/>
</dbReference>
<dbReference type="InterPro" id="IPR058543">
    <property type="entry name" value="Beta-prop_RSE1/DDB1/CPSF1_2nd"/>
</dbReference>
<dbReference type="Gene3D" id="1.10.150.910">
    <property type="match status" value="1"/>
</dbReference>
<dbReference type="GO" id="GO:0005634">
    <property type="term" value="C:nucleus"/>
    <property type="evidence" value="ECO:0007669"/>
    <property type="project" value="UniProtKB-SubCell"/>
</dbReference>
<organism evidence="6 7">
    <name type="scientific">Cephalotrichum gorgonifer</name>
    <dbReference type="NCBI Taxonomy" id="2041049"/>
    <lineage>
        <taxon>Eukaryota</taxon>
        <taxon>Fungi</taxon>
        <taxon>Dikarya</taxon>
        <taxon>Ascomycota</taxon>
        <taxon>Pezizomycotina</taxon>
        <taxon>Sordariomycetes</taxon>
        <taxon>Hypocreomycetidae</taxon>
        <taxon>Microascales</taxon>
        <taxon>Microascaceae</taxon>
        <taxon>Cephalotrichum</taxon>
    </lineage>
</organism>
<accession>A0AAE8MU56</accession>
<dbReference type="EMBL" id="ONZQ02000003">
    <property type="protein sequence ID" value="SPO00076.1"/>
    <property type="molecule type" value="Genomic_DNA"/>
</dbReference>
<dbReference type="GO" id="GO:0003677">
    <property type="term" value="F:DNA binding"/>
    <property type="evidence" value="ECO:0007669"/>
    <property type="project" value="UniProtKB-KW"/>
</dbReference>
<dbReference type="PANTHER" id="PTHR10644">
    <property type="entry name" value="DNA REPAIR/RNA PROCESSING CPSF FAMILY"/>
    <property type="match status" value="1"/>
</dbReference>
<protein>
    <submittedName>
        <fullName evidence="6">Related to UV-damaged DNA-binding protein</fullName>
    </submittedName>
</protein>